<dbReference type="Proteomes" id="UP000799324">
    <property type="component" value="Unassembled WGS sequence"/>
</dbReference>
<evidence type="ECO:0000256" key="11">
    <source>
        <dbReference type="PROSITE-ProRule" id="PRU00042"/>
    </source>
</evidence>
<dbReference type="AlphaFoldDB" id="A0A6A6SWM6"/>
<dbReference type="GO" id="GO:0004527">
    <property type="term" value="F:exonuclease activity"/>
    <property type="evidence" value="ECO:0007669"/>
    <property type="project" value="UniProtKB-KW"/>
</dbReference>
<dbReference type="PANTHER" id="PTHR12801">
    <property type="entry name" value="RNA EXONUCLEASE REXO1 / RECO3 FAMILY MEMBER-RELATED"/>
    <property type="match status" value="1"/>
</dbReference>
<dbReference type="EMBL" id="MU004413">
    <property type="protein sequence ID" value="KAF2651970.1"/>
    <property type="molecule type" value="Genomic_DNA"/>
</dbReference>
<keyword evidence="7" id="KW-0378">Hydrolase</keyword>
<feature type="region of interest" description="Disordered" evidence="12">
    <location>
        <begin position="379"/>
        <end position="414"/>
    </location>
</feature>
<evidence type="ECO:0000256" key="8">
    <source>
        <dbReference type="ARBA" id="ARBA00022833"/>
    </source>
</evidence>
<dbReference type="GO" id="GO:0003676">
    <property type="term" value="F:nucleic acid binding"/>
    <property type="evidence" value="ECO:0007669"/>
    <property type="project" value="InterPro"/>
</dbReference>
<evidence type="ECO:0000256" key="12">
    <source>
        <dbReference type="SAM" id="MobiDB-lite"/>
    </source>
</evidence>
<dbReference type="SMART" id="SM00355">
    <property type="entry name" value="ZnF_C2H2"/>
    <property type="match status" value="5"/>
</dbReference>
<dbReference type="PROSITE" id="PS50157">
    <property type="entry name" value="ZINC_FINGER_C2H2_2"/>
    <property type="match status" value="2"/>
</dbReference>
<evidence type="ECO:0000256" key="5">
    <source>
        <dbReference type="ARBA" id="ARBA00022737"/>
    </source>
</evidence>
<sequence>MAGLRNAPAVAHYCGICGKSFKQKHALQMHMTSHAEAKITHVCEVCNWYFDDSLQLEQHQITAGHMSAPAENKCDNVQCSQTFASAAELRKHKQYPKPCSDAFKLPTASDQRSRKNKNWAHVNHPPTSYGLDAPSMRAETVQSFGGNSVVSEGVHCHKCQRTFPSIAIFNRHFLSGCHLAPPNGLSGSKHFHGQSQPDDKEKMETMDASLKPVNGNNLQGGISNGTSSSIALELQEAAESKSTPALARSSNDETRPRSLAEASKPMAESVQEKPTPQRPSSVAVSSSPQGPATSNGSASVRVARSSSQAATHAAPTPLEHRCGIKGCDRAFRSEPGLKTHQLDAHGVGGQGLDLHGKDAFMLSNKAREQLRVQGLLRASPLLTNKPGGTRRTPSHRQTGINNAPGAPLQPQHSGRGRLPLAAHVTGNAPALPIPSGTSIGTPDDAKQAEDICGKIMRLAIQANVAIHQGGKMTVGGTDWTRVGVEKQRDLVEMFKGLVHLPKKLQPLEYLPAPKAFKDEYDTYYSVEDFENSPEPSNGKTALKIVVLACSKVLMSDGCQEAVKISAIDLPSCRILLHHLVCPEPREAVKDWHTTSTGLTSYNDIEAARVSGYKVFKGWQAVRAALWKFIDNQTILVGHNLRGDLDALRMIHGRSVDVAKVIEKIAEGPLSKAQLSLDTLCRDLVKVYPPGTSKFGRDYLWNVFAAREITLYRIRNEEACKKFAKAKSLDYQKVVAPQRA</sequence>
<keyword evidence="3" id="KW-0540">Nuclease</keyword>
<dbReference type="InterPro" id="IPR036236">
    <property type="entry name" value="Znf_C2H2_sf"/>
</dbReference>
<comment type="similarity">
    <text evidence="2">Belongs to the REXO1/REXO3 family.</text>
</comment>
<name>A0A6A6SWM6_9PLEO</name>
<dbReference type="InterPro" id="IPR013087">
    <property type="entry name" value="Znf_C2H2_type"/>
</dbReference>
<evidence type="ECO:0000256" key="9">
    <source>
        <dbReference type="ARBA" id="ARBA00022839"/>
    </source>
</evidence>
<dbReference type="InterPro" id="IPR036397">
    <property type="entry name" value="RNaseH_sf"/>
</dbReference>
<evidence type="ECO:0000313" key="14">
    <source>
        <dbReference type="EMBL" id="KAF2651970.1"/>
    </source>
</evidence>
<proteinExistence type="inferred from homology"/>
<evidence type="ECO:0000259" key="13">
    <source>
        <dbReference type="PROSITE" id="PS50157"/>
    </source>
</evidence>
<evidence type="ECO:0000256" key="10">
    <source>
        <dbReference type="ARBA" id="ARBA00023242"/>
    </source>
</evidence>
<feature type="region of interest" description="Disordered" evidence="12">
    <location>
        <begin position="236"/>
        <end position="322"/>
    </location>
</feature>
<keyword evidence="4" id="KW-0479">Metal-binding</keyword>
<dbReference type="GO" id="GO:0008270">
    <property type="term" value="F:zinc ion binding"/>
    <property type="evidence" value="ECO:0007669"/>
    <property type="project" value="UniProtKB-KW"/>
</dbReference>
<comment type="subcellular location">
    <subcellularLocation>
        <location evidence="1">Nucleus</location>
    </subcellularLocation>
</comment>
<feature type="region of interest" description="Disordered" evidence="12">
    <location>
        <begin position="184"/>
        <end position="204"/>
    </location>
</feature>
<reference evidence="14" key="1">
    <citation type="journal article" date="2020" name="Stud. Mycol.">
        <title>101 Dothideomycetes genomes: a test case for predicting lifestyles and emergence of pathogens.</title>
        <authorList>
            <person name="Haridas S."/>
            <person name="Albert R."/>
            <person name="Binder M."/>
            <person name="Bloem J."/>
            <person name="Labutti K."/>
            <person name="Salamov A."/>
            <person name="Andreopoulos B."/>
            <person name="Baker S."/>
            <person name="Barry K."/>
            <person name="Bills G."/>
            <person name="Bluhm B."/>
            <person name="Cannon C."/>
            <person name="Castanera R."/>
            <person name="Culley D."/>
            <person name="Daum C."/>
            <person name="Ezra D."/>
            <person name="Gonzalez J."/>
            <person name="Henrissat B."/>
            <person name="Kuo A."/>
            <person name="Liang C."/>
            <person name="Lipzen A."/>
            <person name="Lutzoni F."/>
            <person name="Magnuson J."/>
            <person name="Mondo S."/>
            <person name="Nolan M."/>
            <person name="Ohm R."/>
            <person name="Pangilinan J."/>
            <person name="Park H.-J."/>
            <person name="Ramirez L."/>
            <person name="Alfaro M."/>
            <person name="Sun H."/>
            <person name="Tritt A."/>
            <person name="Yoshinaga Y."/>
            <person name="Zwiers L.-H."/>
            <person name="Turgeon B."/>
            <person name="Goodwin S."/>
            <person name="Spatafora J."/>
            <person name="Crous P."/>
            <person name="Grigoriev I."/>
        </authorList>
    </citation>
    <scope>NUCLEOTIDE SEQUENCE</scope>
    <source>
        <strain evidence="14">CBS 122681</strain>
    </source>
</reference>
<feature type="compositionally biased region" description="Low complexity" evidence="12">
    <location>
        <begin position="297"/>
        <end position="307"/>
    </location>
</feature>
<evidence type="ECO:0000256" key="6">
    <source>
        <dbReference type="ARBA" id="ARBA00022771"/>
    </source>
</evidence>
<gene>
    <name evidence="14" type="ORF">K491DRAFT_696026</name>
</gene>
<dbReference type="GO" id="GO:0005634">
    <property type="term" value="C:nucleus"/>
    <property type="evidence" value="ECO:0007669"/>
    <property type="project" value="UniProtKB-SubCell"/>
</dbReference>
<dbReference type="SUPFAM" id="SSF57667">
    <property type="entry name" value="beta-beta-alpha zinc fingers"/>
    <property type="match status" value="1"/>
</dbReference>
<dbReference type="PANTHER" id="PTHR12801:SF115">
    <property type="entry name" value="FI18136P1-RELATED"/>
    <property type="match status" value="1"/>
</dbReference>
<organism evidence="14 15">
    <name type="scientific">Lophiostoma macrostomum CBS 122681</name>
    <dbReference type="NCBI Taxonomy" id="1314788"/>
    <lineage>
        <taxon>Eukaryota</taxon>
        <taxon>Fungi</taxon>
        <taxon>Dikarya</taxon>
        <taxon>Ascomycota</taxon>
        <taxon>Pezizomycotina</taxon>
        <taxon>Dothideomycetes</taxon>
        <taxon>Pleosporomycetidae</taxon>
        <taxon>Pleosporales</taxon>
        <taxon>Lophiostomataceae</taxon>
        <taxon>Lophiostoma</taxon>
    </lineage>
</organism>
<feature type="domain" description="C2H2-type" evidence="13">
    <location>
        <begin position="12"/>
        <end position="39"/>
    </location>
</feature>
<keyword evidence="6 11" id="KW-0863">Zinc-finger</keyword>
<dbReference type="PROSITE" id="PS00028">
    <property type="entry name" value="ZINC_FINGER_C2H2_1"/>
    <property type="match status" value="3"/>
</dbReference>
<keyword evidence="15" id="KW-1185">Reference proteome</keyword>
<keyword evidence="9" id="KW-0269">Exonuclease</keyword>
<evidence type="ECO:0000313" key="15">
    <source>
        <dbReference type="Proteomes" id="UP000799324"/>
    </source>
</evidence>
<protein>
    <recommendedName>
        <fullName evidence="13">C2H2-type domain-containing protein</fullName>
    </recommendedName>
</protein>
<accession>A0A6A6SWM6</accession>
<dbReference type="SUPFAM" id="SSF53098">
    <property type="entry name" value="Ribonuclease H-like"/>
    <property type="match status" value="1"/>
</dbReference>
<feature type="region of interest" description="Disordered" evidence="12">
    <location>
        <begin position="107"/>
        <end position="133"/>
    </location>
</feature>
<dbReference type="InterPro" id="IPR047021">
    <property type="entry name" value="REXO1/3/4-like"/>
</dbReference>
<evidence type="ECO:0000256" key="1">
    <source>
        <dbReference type="ARBA" id="ARBA00004123"/>
    </source>
</evidence>
<evidence type="ECO:0000256" key="7">
    <source>
        <dbReference type="ARBA" id="ARBA00022801"/>
    </source>
</evidence>
<feature type="domain" description="C2H2-type" evidence="13">
    <location>
        <begin position="320"/>
        <end position="345"/>
    </location>
</feature>
<feature type="compositionally biased region" description="Polar residues" evidence="12">
    <location>
        <begin position="272"/>
        <end position="296"/>
    </location>
</feature>
<dbReference type="Pfam" id="PF00096">
    <property type="entry name" value="zf-C2H2"/>
    <property type="match status" value="1"/>
</dbReference>
<dbReference type="Gene3D" id="3.30.420.10">
    <property type="entry name" value="Ribonuclease H-like superfamily/Ribonuclease H"/>
    <property type="match status" value="1"/>
</dbReference>
<dbReference type="FunFam" id="3.30.160.60:FF:000145">
    <property type="entry name" value="Zinc finger protein 574"/>
    <property type="match status" value="1"/>
</dbReference>
<keyword evidence="5" id="KW-0677">Repeat</keyword>
<evidence type="ECO:0000256" key="3">
    <source>
        <dbReference type="ARBA" id="ARBA00022722"/>
    </source>
</evidence>
<dbReference type="InterPro" id="IPR012337">
    <property type="entry name" value="RNaseH-like_sf"/>
</dbReference>
<keyword evidence="10" id="KW-0539">Nucleus</keyword>
<dbReference type="OrthoDB" id="16516at2759"/>
<dbReference type="Gene3D" id="3.30.160.60">
    <property type="entry name" value="Classic Zinc Finger"/>
    <property type="match status" value="1"/>
</dbReference>
<evidence type="ECO:0000256" key="4">
    <source>
        <dbReference type="ARBA" id="ARBA00022723"/>
    </source>
</evidence>
<keyword evidence="8" id="KW-0862">Zinc</keyword>
<evidence type="ECO:0000256" key="2">
    <source>
        <dbReference type="ARBA" id="ARBA00006357"/>
    </source>
</evidence>